<reference evidence="3 4" key="1">
    <citation type="submission" date="2016-02" db="EMBL/GenBank/DDBJ databases">
        <title>Comparison of Clostridium stercorarium subspecies using comparative genomics and transcriptomics.</title>
        <authorList>
            <person name="Schellenberg J."/>
            <person name="Thallinger G."/>
            <person name="Levin D.B."/>
            <person name="Zhang X."/>
            <person name="Alvare G."/>
            <person name="Fristensky B."/>
            <person name="Sparling R."/>
        </authorList>
    </citation>
    <scope>NUCLEOTIDE SEQUENCE [LARGE SCALE GENOMIC DNA]</scope>
    <source>
        <strain evidence="3 4">DSM 2910</strain>
    </source>
</reference>
<dbReference type="InterPro" id="IPR050490">
    <property type="entry name" value="Bact_solute-bd_prot1"/>
</dbReference>
<dbReference type="Pfam" id="PF13416">
    <property type="entry name" value="SBP_bac_8"/>
    <property type="match status" value="1"/>
</dbReference>
<feature type="compositionally biased region" description="Low complexity" evidence="1">
    <location>
        <begin position="23"/>
        <end position="41"/>
    </location>
</feature>
<sequence length="461" mass="51884">MKRFIVLLITAVVILSLTACGRTGQQTPSTTVTPTAPPQTGTGSGSKPYDVKANLRIIWWGSQTRHDYTLAAIDVFEKKYPNITLTAEFTAWDSYWEKLAAMSASKNLPDIIQQDYKYITSYTNNNLIIDLFPYVERGVIDLSNCPEATWSGGIVNDKLVAINLGMNTHCVMIDKDIFDKAGIPIPEDTWTIKEYQEICDKLVAMKDQLGIDYADQSSKNAFNEQIQFAFREKGLWFYNQDGSESFGWDKETGKQIIVELLKREKENIEKKRTAPLAVREENEVNGPESGLIVKGKVAMNSGNWSNQAKSISNAAGKKFVLVALPSETTKKMQYMKPSQFFSVSSNSKYPEQAAFFISEFINNIEMNYELKGERGVPISDKVREALAATFEPDSIDKAVFDYVGRIAPIANDIWKPEPNANAAIIVLYQNMLKNVVDEGMDPEQAFEIFYEQAMIEFEMAK</sequence>
<dbReference type="InterPro" id="IPR006059">
    <property type="entry name" value="SBP"/>
</dbReference>
<evidence type="ECO:0000313" key="3">
    <source>
        <dbReference type="EMBL" id="ANW97762.1"/>
    </source>
</evidence>
<dbReference type="AlphaFoldDB" id="A0A1B1YAI1"/>
<accession>A0A1B1YAI1</accession>
<keyword evidence="2" id="KW-0732">Signal</keyword>
<evidence type="ECO:0000256" key="2">
    <source>
        <dbReference type="SAM" id="SignalP"/>
    </source>
</evidence>
<proteinExistence type="predicted"/>
<dbReference type="OrthoDB" id="9764112at2"/>
<gene>
    <name evidence="3" type="ORF">CSTERTH_01295</name>
</gene>
<dbReference type="RefSeq" id="WP_015357953.1">
    <property type="nucleotide sequence ID" value="NZ_CP014672.1"/>
</dbReference>
<feature type="chain" id="PRO_5039596479" evidence="2">
    <location>
        <begin position="22"/>
        <end position="461"/>
    </location>
</feature>
<evidence type="ECO:0000313" key="4">
    <source>
        <dbReference type="Proteomes" id="UP000092971"/>
    </source>
</evidence>
<dbReference type="SUPFAM" id="SSF53850">
    <property type="entry name" value="Periplasmic binding protein-like II"/>
    <property type="match status" value="1"/>
</dbReference>
<dbReference type="PANTHER" id="PTHR43649">
    <property type="entry name" value="ARABINOSE-BINDING PROTEIN-RELATED"/>
    <property type="match status" value="1"/>
</dbReference>
<feature type="signal peptide" evidence="2">
    <location>
        <begin position="1"/>
        <end position="21"/>
    </location>
</feature>
<organism evidence="3 4">
    <name type="scientific">Thermoclostridium stercorarium subsp. thermolacticum DSM 2910</name>
    <dbReference type="NCBI Taxonomy" id="1121336"/>
    <lineage>
        <taxon>Bacteria</taxon>
        <taxon>Bacillati</taxon>
        <taxon>Bacillota</taxon>
        <taxon>Clostridia</taxon>
        <taxon>Eubacteriales</taxon>
        <taxon>Oscillospiraceae</taxon>
        <taxon>Thermoclostridium</taxon>
    </lineage>
</organism>
<protein>
    <submittedName>
        <fullName evidence="3">ABC transporter substrate-binding protein</fullName>
    </submittedName>
</protein>
<dbReference type="Gene3D" id="3.40.190.10">
    <property type="entry name" value="Periplasmic binding protein-like II"/>
    <property type="match status" value="2"/>
</dbReference>
<evidence type="ECO:0000256" key="1">
    <source>
        <dbReference type="SAM" id="MobiDB-lite"/>
    </source>
</evidence>
<dbReference type="PANTHER" id="PTHR43649:SF11">
    <property type="entry name" value="ABC TRANSPORTER SUBSTRATE-BINDING PROTEIN YESO-RELATED"/>
    <property type="match status" value="1"/>
</dbReference>
<name>A0A1B1YAI1_THEST</name>
<dbReference type="Proteomes" id="UP000092971">
    <property type="component" value="Chromosome"/>
</dbReference>
<feature type="region of interest" description="Disordered" evidence="1">
    <location>
        <begin position="23"/>
        <end position="47"/>
    </location>
</feature>
<dbReference type="PROSITE" id="PS51257">
    <property type="entry name" value="PROKAR_LIPOPROTEIN"/>
    <property type="match status" value="1"/>
</dbReference>
<dbReference type="EMBL" id="CP014672">
    <property type="protein sequence ID" value="ANW97762.1"/>
    <property type="molecule type" value="Genomic_DNA"/>
</dbReference>